<evidence type="ECO:0000256" key="3">
    <source>
        <dbReference type="ARBA" id="ARBA00023136"/>
    </source>
</evidence>
<dbReference type="PROSITE" id="PS51257">
    <property type="entry name" value="PROKAR_LIPOPROTEIN"/>
    <property type="match status" value="1"/>
</dbReference>
<dbReference type="PATRIC" id="fig|1747903.4.peg.1817"/>
<dbReference type="Proteomes" id="UP000092713">
    <property type="component" value="Unassembled WGS sequence"/>
</dbReference>
<dbReference type="Pfam" id="PF00263">
    <property type="entry name" value="Secretin"/>
    <property type="match status" value="1"/>
</dbReference>
<evidence type="ECO:0000256" key="1">
    <source>
        <dbReference type="ARBA" id="ARBA00004370"/>
    </source>
</evidence>
<dbReference type="Pfam" id="PF07655">
    <property type="entry name" value="Secretin_N_2"/>
    <property type="match status" value="1"/>
</dbReference>
<feature type="domain" description="Type II/III secretion system secretin-like" evidence="5">
    <location>
        <begin position="447"/>
        <end position="629"/>
    </location>
</feature>
<keyword evidence="3" id="KW-0472">Membrane</keyword>
<reference evidence="7 8" key="1">
    <citation type="submission" date="2016-04" db="EMBL/GenBank/DDBJ databases">
        <title>Draft genome sequence of Janthinobacterium psychrotolerans sp. nov., isolated from freshwater sediments in Denmark.</title>
        <authorList>
            <person name="Gong X."/>
            <person name="Skrivergaard S."/>
            <person name="Korsgaard B.S."/>
            <person name="Schreiber L."/>
            <person name="Marshall I.P."/>
            <person name="Finster K."/>
            <person name="Schramm A."/>
        </authorList>
    </citation>
    <scope>NUCLEOTIDE SEQUENCE [LARGE SCALE GENOMIC DNA]</scope>
    <source>
        <strain evidence="7 8">S3-2</strain>
    </source>
</reference>
<dbReference type="STRING" id="1747903.ASR47_1005225"/>
<dbReference type="InterPro" id="IPR050810">
    <property type="entry name" value="Bact_Secretion_Sys_Channel"/>
</dbReference>
<comment type="subcellular location">
    <subcellularLocation>
        <location evidence="1">Membrane</location>
    </subcellularLocation>
</comment>
<proteinExistence type="predicted"/>
<accession>A0A1A7BXE1</accession>
<dbReference type="AlphaFoldDB" id="A0A1A7BXE1"/>
<dbReference type="GO" id="GO:0019867">
    <property type="term" value="C:outer membrane"/>
    <property type="evidence" value="ECO:0007669"/>
    <property type="project" value="InterPro"/>
</dbReference>
<dbReference type="EMBL" id="LOCQ01000058">
    <property type="protein sequence ID" value="OBV38271.1"/>
    <property type="molecule type" value="Genomic_DNA"/>
</dbReference>
<sequence>MVDKSTKAQHDLTGERRMTTPSTALASCVTAACCALLAGCASPQLPLSPAHIGATPRPAGTIPEPVRQSAALPAPLAAPKVETYSVTVHKVPVQSLLFALARDAGMNIDIHPDIAGNVTLNALNQTLPQLLSRISNQVDMRYEIDGKNLLVMPDAPVWRNYKIDYVNMARSTNSSVNIATQISTAGGGAGSSAGNTGTSGNQGSGGNGNNNSTTLVVNRSENNFWYSLEKNIRDLLRETTLNDPLADPLAQLNQQLTAMQGQAPGQGQGQGQTLGQQGSQNPGGNPAALPPGQYGTQMPPVPAMPQGQAPNRNTAANNNAAQLDANGLPLLKLANKGASSSVVVNTEGGLIAVRATGRQHEKIREFLDLVTSSAKRQVLIEATIMEVRLNREYQQGINWSRLTGSLRLNQGQVGNLALPSAVTPGATPGIFVLNYLKDSFSTTIQLLESFGKVKVLSSPKISVLNNQTAMLKVVDNNVFFTIKVTPAVISSTGTITTPATYESKLETVPVGFVMSVTPQISDSDVVTLNVRPTITRIVGYVQDPNPALATANVQSRVPVIQARELESIMKVDSGQIAVMGGLMQDSVDNTRDGVPGLSSLPVVGNLFTYRNEASTKTELVIFMRPVVVKDASIEGDFRDYRYLLPGQAPMNSQPYTETPVARVQGEAP</sequence>
<gene>
    <name evidence="7" type="ORF">ASR47_1005225</name>
</gene>
<dbReference type="InterPro" id="IPR011514">
    <property type="entry name" value="Secretin_N_2"/>
</dbReference>
<dbReference type="PANTHER" id="PTHR30332">
    <property type="entry name" value="PROBABLE GENERAL SECRETION PATHWAY PROTEIN D"/>
    <property type="match status" value="1"/>
</dbReference>
<feature type="region of interest" description="Disordered" evidence="4">
    <location>
        <begin position="186"/>
        <end position="215"/>
    </location>
</feature>
<evidence type="ECO:0000313" key="7">
    <source>
        <dbReference type="EMBL" id="OBV38271.1"/>
    </source>
</evidence>
<keyword evidence="8" id="KW-1185">Reference proteome</keyword>
<dbReference type="GO" id="GO:0009306">
    <property type="term" value="P:protein secretion"/>
    <property type="evidence" value="ECO:0007669"/>
    <property type="project" value="InterPro"/>
</dbReference>
<dbReference type="PANTHER" id="PTHR30332:SF24">
    <property type="entry name" value="SECRETIN GSPD-RELATED"/>
    <property type="match status" value="1"/>
</dbReference>
<feature type="region of interest" description="Disordered" evidence="4">
    <location>
        <begin position="259"/>
        <end position="314"/>
    </location>
</feature>
<dbReference type="GO" id="GO:0009297">
    <property type="term" value="P:pilus assembly"/>
    <property type="evidence" value="ECO:0007669"/>
    <property type="project" value="InterPro"/>
</dbReference>
<name>A0A1A7BXE1_9BURK</name>
<keyword evidence="2" id="KW-0732">Signal</keyword>
<evidence type="ECO:0000259" key="6">
    <source>
        <dbReference type="Pfam" id="PF07655"/>
    </source>
</evidence>
<evidence type="ECO:0000259" key="5">
    <source>
        <dbReference type="Pfam" id="PF00263"/>
    </source>
</evidence>
<comment type="caution">
    <text evidence="7">The sequence shown here is derived from an EMBL/GenBank/DDBJ whole genome shotgun (WGS) entry which is preliminary data.</text>
</comment>
<dbReference type="PRINTS" id="PR00811">
    <property type="entry name" value="BCTERIALGSPD"/>
</dbReference>
<organism evidence="7 8">
    <name type="scientific">Janthinobacterium psychrotolerans</name>
    <dbReference type="NCBI Taxonomy" id="1747903"/>
    <lineage>
        <taxon>Bacteria</taxon>
        <taxon>Pseudomonadati</taxon>
        <taxon>Pseudomonadota</taxon>
        <taxon>Betaproteobacteria</taxon>
        <taxon>Burkholderiales</taxon>
        <taxon>Oxalobacteraceae</taxon>
        <taxon>Janthinobacterium</taxon>
    </lineage>
</organism>
<protein>
    <submittedName>
        <fullName evidence="7">General secretion pathway protein D</fullName>
    </submittedName>
</protein>
<dbReference type="InterPro" id="IPR001775">
    <property type="entry name" value="GspD/PilQ"/>
</dbReference>
<evidence type="ECO:0000256" key="2">
    <source>
        <dbReference type="ARBA" id="ARBA00022729"/>
    </source>
</evidence>
<evidence type="ECO:0000313" key="8">
    <source>
        <dbReference type="Proteomes" id="UP000092713"/>
    </source>
</evidence>
<dbReference type="GO" id="GO:0015627">
    <property type="term" value="C:type II protein secretion system complex"/>
    <property type="evidence" value="ECO:0007669"/>
    <property type="project" value="TreeGrafter"/>
</dbReference>
<dbReference type="Gene3D" id="3.55.50.30">
    <property type="match status" value="1"/>
</dbReference>
<dbReference type="InterPro" id="IPR004846">
    <property type="entry name" value="T2SS/T3SS_dom"/>
</dbReference>
<evidence type="ECO:0000256" key="4">
    <source>
        <dbReference type="SAM" id="MobiDB-lite"/>
    </source>
</evidence>
<feature type="domain" description="Secretin N-terminal" evidence="6">
    <location>
        <begin position="160"/>
        <end position="237"/>
    </location>
</feature>
<feature type="compositionally biased region" description="Low complexity" evidence="4">
    <location>
        <begin position="273"/>
        <end position="292"/>
    </location>
</feature>